<accession>A0ABV2VTJ1</accession>
<dbReference type="PROSITE" id="PS51257">
    <property type="entry name" value="PROKAR_LIPOPROTEIN"/>
    <property type="match status" value="1"/>
</dbReference>
<evidence type="ECO:0000259" key="4">
    <source>
        <dbReference type="Pfam" id="PF13407"/>
    </source>
</evidence>
<proteinExistence type="inferred from homology"/>
<dbReference type="SUPFAM" id="SSF53822">
    <property type="entry name" value="Periplasmic binding protein-like I"/>
    <property type="match status" value="1"/>
</dbReference>
<gene>
    <name evidence="5" type="ORF">ABZ071_30315</name>
</gene>
<dbReference type="Gene3D" id="3.40.50.2300">
    <property type="match status" value="2"/>
</dbReference>
<dbReference type="EMBL" id="JBEXRX010000152">
    <property type="protein sequence ID" value="MEU0156114.1"/>
    <property type="molecule type" value="Genomic_DNA"/>
</dbReference>
<organism evidence="5 6">
    <name type="scientific">Micromonospora fulviviridis</name>
    <dbReference type="NCBI Taxonomy" id="47860"/>
    <lineage>
        <taxon>Bacteria</taxon>
        <taxon>Bacillati</taxon>
        <taxon>Actinomycetota</taxon>
        <taxon>Actinomycetes</taxon>
        <taxon>Micromonosporales</taxon>
        <taxon>Micromonosporaceae</taxon>
        <taxon>Micromonospora</taxon>
    </lineage>
</organism>
<keyword evidence="6" id="KW-1185">Reference proteome</keyword>
<evidence type="ECO:0000313" key="5">
    <source>
        <dbReference type="EMBL" id="MEU0156114.1"/>
    </source>
</evidence>
<evidence type="ECO:0000313" key="6">
    <source>
        <dbReference type="Proteomes" id="UP001550348"/>
    </source>
</evidence>
<evidence type="ECO:0000256" key="3">
    <source>
        <dbReference type="SAM" id="SignalP"/>
    </source>
</evidence>
<reference evidence="5 6" key="1">
    <citation type="submission" date="2024-06" db="EMBL/GenBank/DDBJ databases">
        <title>The Natural Products Discovery Center: Release of the First 8490 Sequenced Strains for Exploring Actinobacteria Biosynthetic Diversity.</title>
        <authorList>
            <person name="Kalkreuter E."/>
            <person name="Kautsar S.A."/>
            <person name="Yang D."/>
            <person name="Bader C.D."/>
            <person name="Teijaro C.N."/>
            <person name="Fluegel L."/>
            <person name="Davis C.M."/>
            <person name="Simpson J.R."/>
            <person name="Lauterbach L."/>
            <person name="Steele A.D."/>
            <person name="Gui C."/>
            <person name="Meng S."/>
            <person name="Li G."/>
            <person name="Viehrig K."/>
            <person name="Ye F."/>
            <person name="Su P."/>
            <person name="Kiefer A.F."/>
            <person name="Nichols A."/>
            <person name="Cepeda A.J."/>
            <person name="Yan W."/>
            <person name="Fan B."/>
            <person name="Jiang Y."/>
            <person name="Adhikari A."/>
            <person name="Zheng C.-J."/>
            <person name="Schuster L."/>
            <person name="Cowan T.M."/>
            <person name="Smanski M.J."/>
            <person name="Chevrette M.G."/>
            <person name="De Carvalho L.P.S."/>
            <person name="Shen B."/>
        </authorList>
    </citation>
    <scope>NUCLEOTIDE SEQUENCE [LARGE SCALE GENOMIC DNA]</scope>
    <source>
        <strain evidence="5 6">NPDC006286</strain>
    </source>
</reference>
<dbReference type="InterPro" id="IPR025997">
    <property type="entry name" value="SBP_2_dom"/>
</dbReference>
<dbReference type="InterPro" id="IPR028082">
    <property type="entry name" value="Peripla_BP_I"/>
</dbReference>
<keyword evidence="3" id="KW-0732">Signal</keyword>
<feature type="domain" description="Periplasmic binding protein" evidence="4">
    <location>
        <begin position="52"/>
        <end position="307"/>
    </location>
</feature>
<dbReference type="Pfam" id="PF13407">
    <property type="entry name" value="Peripla_BP_4"/>
    <property type="match status" value="1"/>
</dbReference>
<dbReference type="Proteomes" id="UP001550348">
    <property type="component" value="Unassembled WGS sequence"/>
</dbReference>
<feature type="signal peptide" evidence="3">
    <location>
        <begin position="1"/>
        <end position="24"/>
    </location>
</feature>
<dbReference type="PANTHER" id="PTHR30036:SF7">
    <property type="entry name" value="ABC TRANSPORTER PERIPLASMIC-BINDING PROTEIN YPHF"/>
    <property type="match status" value="1"/>
</dbReference>
<comment type="caution">
    <text evidence="5">The sequence shown here is derived from an EMBL/GenBank/DDBJ whole genome shotgun (WGS) entry which is preliminary data.</text>
</comment>
<sequence length="341" mass="35053">MGMRPGRWATVAATAAAFVVTLSACSSGTSNSSSTGPVKDRSLRVGAVFMDSQGFYGGVKAGFQSAGSASGAKLKLVESNPGGDVAKEASFVSTLVSSKVDALIISASSETGSVPAIRSAAKAGIPVVCYNTCIGDADTSKYVSAYVQGDPVAFGQDTGNAAADYFLKAGIKDPKIAVVNCEFVEVCKLRRQGFEEALKAKVPGYQIVSNQAGTTQDKAVSVAGNQIQANPDLDAFYGESGGATYGAYKAIQAANKSGKIVVFGSDMTTDIANALADGTVIKSITDISGKVTGKLAWEQVQRVVEGDESLGKIVDAPITGYTAEDKATVQEWLKTHADGLP</sequence>
<evidence type="ECO:0000256" key="1">
    <source>
        <dbReference type="ARBA" id="ARBA00004196"/>
    </source>
</evidence>
<feature type="chain" id="PRO_5046200131" evidence="3">
    <location>
        <begin position="25"/>
        <end position="341"/>
    </location>
</feature>
<protein>
    <submittedName>
        <fullName evidence="5">Substrate-binding domain-containing protein</fullName>
    </submittedName>
</protein>
<name>A0ABV2VTJ1_9ACTN</name>
<comment type="similarity">
    <text evidence="2">Belongs to the bacterial solute-binding protein 2 family.</text>
</comment>
<dbReference type="InterPro" id="IPR050555">
    <property type="entry name" value="Bact_Solute-Bind_Prot2"/>
</dbReference>
<comment type="subcellular location">
    <subcellularLocation>
        <location evidence="1">Cell envelope</location>
    </subcellularLocation>
</comment>
<dbReference type="RefSeq" id="WP_355667649.1">
    <property type="nucleotide sequence ID" value="NZ_JBEXRX010000152.1"/>
</dbReference>
<evidence type="ECO:0000256" key="2">
    <source>
        <dbReference type="ARBA" id="ARBA00007639"/>
    </source>
</evidence>
<dbReference type="PANTHER" id="PTHR30036">
    <property type="entry name" value="D-XYLOSE-BINDING PERIPLASMIC PROTEIN"/>
    <property type="match status" value="1"/>
</dbReference>